<comment type="caution">
    <text evidence="2">The sequence shown here is derived from an EMBL/GenBank/DDBJ whole genome shotgun (WGS) entry which is preliminary data.</text>
</comment>
<dbReference type="Proteomes" id="UP000193648">
    <property type="component" value="Unassembled WGS sequence"/>
</dbReference>
<feature type="compositionally biased region" description="Polar residues" evidence="1">
    <location>
        <begin position="80"/>
        <end position="99"/>
    </location>
</feature>
<protein>
    <submittedName>
        <fullName evidence="2">Uncharacterized protein</fullName>
    </submittedName>
</protein>
<name>A0A1Y2GNM8_9FUNG</name>
<proteinExistence type="predicted"/>
<organism evidence="2 3">
    <name type="scientific">Lobosporangium transversale</name>
    <dbReference type="NCBI Taxonomy" id="64571"/>
    <lineage>
        <taxon>Eukaryota</taxon>
        <taxon>Fungi</taxon>
        <taxon>Fungi incertae sedis</taxon>
        <taxon>Mucoromycota</taxon>
        <taxon>Mortierellomycotina</taxon>
        <taxon>Mortierellomycetes</taxon>
        <taxon>Mortierellales</taxon>
        <taxon>Mortierellaceae</taxon>
        <taxon>Lobosporangium</taxon>
    </lineage>
</organism>
<reference evidence="2 3" key="1">
    <citation type="submission" date="2016-07" db="EMBL/GenBank/DDBJ databases">
        <title>Pervasive Adenine N6-methylation of Active Genes in Fungi.</title>
        <authorList>
            <consortium name="DOE Joint Genome Institute"/>
            <person name="Mondo S.J."/>
            <person name="Dannebaum R.O."/>
            <person name="Kuo R.C."/>
            <person name="Labutti K."/>
            <person name="Haridas S."/>
            <person name="Kuo A."/>
            <person name="Salamov A."/>
            <person name="Ahrendt S.R."/>
            <person name="Lipzen A."/>
            <person name="Sullivan W."/>
            <person name="Andreopoulos W.B."/>
            <person name="Clum A."/>
            <person name="Lindquist E."/>
            <person name="Daum C."/>
            <person name="Ramamoorthy G.K."/>
            <person name="Gryganskyi A."/>
            <person name="Culley D."/>
            <person name="Magnuson J.K."/>
            <person name="James T.Y."/>
            <person name="O'Malley M.A."/>
            <person name="Stajich J.E."/>
            <person name="Spatafora J.W."/>
            <person name="Visel A."/>
            <person name="Grigoriev I.V."/>
        </authorList>
    </citation>
    <scope>NUCLEOTIDE SEQUENCE [LARGE SCALE GENOMIC DNA]</scope>
    <source>
        <strain evidence="2 3">NRRL 3116</strain>
    </source>
</reference>
<dbReference type="EMBL" id="MCFF01000017">
    <property type="protein sequence ID" value="ORZ16781.1"/>
    <property type="molecule type" value="Genomic_DNA"/>
</dbReference>
<dbReference type="InParanoid" id="A0A1Y2GNM8"/>
<feature type="region of interest" description="Disordered" evidence="1">
    <location>
        <begin position="31"/>
        <end position="112"/>
    </location>
</feature>
<feature type="compositionally biased region" description="Low complexity" evidence="1">
    <location>
        <begin position="53"/>
        <end position="64"/>
    </location>
</feature>
<evidence type="ECO:0000313" key="2">
    <source>
        <dbReference type="EMBL" id="ORZ16781.1"/>
    </source>
</evidence>
<dbReference type="AlphaFoldDB" id="A0A1Y2GNM8"/>
<dbReference type="OrthoDB" id="2440046at2759"/>
<evidence type="ECO:0000313" key="3">
    <source>
        <dbReference type="Proteomes" id="UP000193648"/>
    </source>
</evidence>
<gene>
    <name evidence="2" type="ORF">BCR41DRAFT_56122</name>
</gene>
<sequence length="112" mass="11976">MSERNIFARTRSFLPRTLSIGSNKDVATTVAPTAPIRNETNIDMSGQQQPMTSVSSSQPLNSQSFAPLAHEKENVPVTPGTLTDSTPSGQAIPNESSRAPPSPAIERLLSMK</sequence>
<feature type="compositionally biased region" description="Polar residues" evidence="1">
    <location>
        <begin position="38"/>
        <end position="52"/>
    </location>
</feature>
<evidence type="ECO:0000256" key="1">
    <source>
        <dbReference type="SAM" id="MobiDB-lite"/>
    </source>
</evidence>
<dbReference type="RefSeq" id="XP_021881716.1">
    <property type="nucleotide sequence ID" value="XM_022030908.1"/>
</dbReference>
<keyword evidence="3" id="KW-1185">Reference proteome</keyword>
<accession>A0A1Y2GNM8</accession>
<dbReference type="GeneID" id="33572749"/>